<reference evidence="1" key="1">
    <citation type="journal article" date="2021" name="New Phytol.">
        <title>Evolutionary innovations through gain and loss of genes in the ectomycorrhizal Boletales.</title>
        <authorList>
            <person name="Wu G."/>
            <person name="Miyauchi S."/>
            <person name="Morin E."/>
            <person name="Kuo A."/>
            <person name="Drula E."/>
            <person name="Varga T."/>
            <person name="Kohler A."/>
            <person name="Feng B."/>
            <person name="Cao Y."/>
            <person name="Lipzen A."/>
            <person name="Daum C."/>
            <person name="Hundley H."/>
            <person name="Pangilinan J."/>
            <person name="Johnson J."/>
            <person name="Barry K."/>
            <person name="LaButti K."/>
            <person name="Ng V."/>
            <person name="Ahrendt S."/>
            <person name="Min B."/>
            <person name="Choi I.G."/>
            <person name="Park H."/>
            <person name="Plett J.M."/>
            <person name="Magnuson J."/>
            <person name="Spatafora J.W."/>
            <person name="Nagy L.G."/>
            <person name="Henrissat B."/>
            <person name="Grigoriev I.V."/>
            <person name="Yang Z.L."/>
            <person name="Xu J."/>
            <person name="Martin F.M."/>
        </authorList>
    </citation>
    <scope>NUCLEOTIDE SEQUENCE</scope>
    <source>
        <strain evidence="1">KUC20120723A-06</strain>
    </source>
</reference>
<evidence type="ECO:0000313" key="1">
    <source>
        <dbReference type="EMBL" id="KAH7918900.1"/>
    </source>
</evidence>
<accession>A0ACB8AZE7</accession>
<keyword evidence="2" id="KW-1185">Reference proteome</keyword>
<gene>
    <name evidence="1" type="ORF">BV22DRAFT_1134237</name>
</gene>
<sequence>MSGRAPKLFPKCLHPLGSDRVSLPFSKAVGNTYGTFSMAFHRDVEVRGDGGGEDRIIPVAFISTYIIRRLHDLDLEKDISLMKMISQYLQGTDWRINVLSTSTLGIRDYLQPNFPRNPSRAAELRAIGISTVTPGWLAKIWPGLKTAVSIVSGVFSAAVPKMQHYVGPNVHIRAVGYIASEGSIGTVYNPQELNLFRSITGDVVECLDVSLDETAASLVPAWELQTGHKYEIVLTTRNGLWRYRMEDIVEIAGFDPRDGTPILQYVERRNAVVRLSMGTATGKTLTDAIFSAEESLGKIVEFTVLVDERVMPSRIGFLVEVEGAVGPDAHTVVQQLRDYLSLSSEILQRNFDGGGMNSPSVRIVKPGTFRDFRQWKVEMTGSGVGQTKVPTVLLDDAAKEWALERVVQEL</sequence>
<protein>
    <submittedName>
        <fullName evidence="1">Uncharacterized protein</fullName>
    </submittedName>
</protein>
<organism evidence="1 2">
    <name type="scientific">Leucogyrophana mollusca</name>
    <dbReference type="NCBI Taxonomy" id="85980"/>
    <lineage>
        <taxon>Eukaryota</taxon>
        <taxon>Fungi</taxon>
        <taxon>Dikarya</taxon>
        <taxon>Basidiomycota</taxon>
        <taxon>Agaricomycotina</taxon>
        <taxon>Agaricomycetes</taxon>
        <taxon>Agaricomycetidae</taxon>
        <taxon>Boletales</taxon>
        <taxon>Boletales incertae sedis</taxon>
        <taxon>Leucogyrophana</taxon>
    </lineage>
</organism>
<comment type="caution">
    <text evidence="1">The sequence shown here is derived from an EMBL/GenBank/DDBJ whole genome shotgun (WGS) entry which is preliminary data.</text>
</comment>
<proteinExistence type="predicted"/>
<name>A0ACB8AZE7_9AGAM</name>
<dbReference type="Proteomes" id="UP000790709">
    <property type="component" value="Unassembled WGS sequence"/>
</dbReference>
<evidence type="ECO:0000313" key="2">
    <source>
        <dbReference type="Proteomes" id="UP000790709"/>
    </source>
</evidence>
<dbReference type="EMBL" id="MU266718">
    <property type="protein sequence ID" value="KAH7918900.1"/>
    <property type="molecule type" value="Genomic_DNA"/>
</dbReference>